<feature type="region of interest" description="Disordered" evidence="1">
    <location>
        <begin position="566"/>
        <end position="595"/>
    </location>
</feature>
<feature type="region of interest" description="Disordered" evidence="1">
    <location>
        <begin position="693"/>
        <end position="802"/>
    </location>
</feature>
<gene>
    <name evidence="2" type="ORF">PF007_g27233</name>
</gene>
<feature type="non-terminal residue" evidence="2">
    <location>
        <position position="802"/>
    </location>
</feature>
<feature type="compositionally biased region" description="Acidic residues" evidence="1">
    <location>
        <begin position="750"/>
        <end position="760"/>
    </location>
</feature>
<dbReference type="Proteomes" id="UP000441208">
    <property type="component" value="Unassembled WGS sequence"/>
</dbReference>
<feature type="compositionally biased region" description="Basic residues" evidence="1">
    <location>
        <begin position="766"/>
        <end position="778"/>
    </location>
</feature>
<dbReference type="EMBL" id="QXFZ01003342">
    <property type="protein sequence ID" value="KAE9069658.1"/>
    <property type="molecule type" value="Genomic_DNA"/>
</dbReference>
<comment type="caution">
    <text evidence="2">The sequence shown here is derived from an EMBL/GenBank/DDBJ whole genome shotgun (WGS) entry which is preliminary data.</text>
</comment>
<feature type="region of interest" description="Disordered" evidence="1">
    <location>
        <begin position="1"/>
        <end position="55"/>
    </location>
</feature>
<evidence type="ECO:0008006" key="4">
    <source>
        <dbReference type="Google" id="ProtNLM"/>
    </source>
</evidence>
<organism evidence="2 3">
    <name type="scientific">Phytophthora fragariae</name>
    <dbReference type="NCBI Taxonomy" id="53985"/>
    <lineage>
        <taxon>Eukaryota</taxon>
        <taxon>Sar</taxon>
        <taxon>Stramenopiles</taxon>
        <taxon>Oomycota</taxon>
        <taxon>Peronosporomycetes</taxon>
        <taxon>Peronosporales</taxon>
        <taxon>Peronosporaceae</taxon>
        <taxon>Phytophthora</taxon>
    </lineage>
</organism>
<accession>A0A6A3Q637</accession>
<feature type="compositionally biased region" description="Basic and acidic residues" evidence="1">
    <location>
        <begin position="697"/>
        <end position="713"/>
    </location>
</feature>
<proteinExistence type="predicted"/>
<dbReference type="PANTHER" id="PTHR33793">
    <property type="entry name" value="ALPHA-AGGLUTININ"/>
    <property type="match status" value="1"/>
</dbReference>
<feature type="compositionally biased region" description="Low complexity" evidence="1">
    <location>
        <begin position="722"/>
        <end position="733"/>
    </location>
</feature>
<dbReference type="InterPro" id="IPR033504">
    <property type="entry name" value="ALS"/>
</dbReference>
<feature type="compositionally biased region" description="Low complexity" evidence="1">
    <location>
        <begin position="791"/>
        <end position="802"/>
    </location>
</feature>
<evidence type="ECO:0000313" key="2">
    <source>
        <dbReference type="EMBL" id="KAE9069658.1"/>
    </source>
</evidence>
<sequence length="802" mass="86964">MGGTESNEVAKDDARLQHPMVIRSPPAQAHQHQAKKPEASKEQVTTAKDGSKTVVSTATDGTTTAVTTSADGSTVTTVVTKPDGSTETTTETEMVVTQQQGASPTAAAAARAVADFESMSEEKRTAQSLAWHAWSASATAAAMGVQETAAERLRALSASSGVLFTSTVVTPREGARGDMSSLEAGGERKKEDFKKWLPDFLTYVTSHGRRFETVTAVELFIFARAFCRFRVLKHDVDQEKEKGKSVAERTLALAARRSKERKVAWELARAFTLYCPEFPISRRGLRFSKTNAVLMDQSNLECESSFEFISLNRRLSKWLQKVIVISLLRDPSEDCTRAGNVIVLHDGEVVRSGSWNEIIKYVQDLGVQCPSQQDVAMCLSDKKATAALFDQSDSTTKSTTIVRLADEVVIMSGSPIVETQAESDSYLMNVGNFNKVQAVASSKPHEADKPSLGAFLYEFRSDDSNSDESDDEGGFDAGEWLMSWFQQRTHSPPLTTKAAARKLVANWTAKRHQKPQSPPGEMVKTEVFRSEEADGSIVTKTVRTTTRTETSPAGELVTTIEVETTTETETTGGAKSTTVEMETTTETATETAATTSSIASTAGMTAVSSTEEAGAAPGETVKTEVFRSEEADGSIVTKTVRTTTRTETSPAGELVTTIEVETTTETELAFDESAKAVPGAGSGEDEPNWFMSLFTGKPKDSDRAKSKVEDSNVSRRRRREVSSATVTKTVAAKPAIVKQTSAQPTRTTEIVEETVEETEVTEGKKPKSKKHRKPKRKPTAGTTTEEETTEVTEVTTETVETT</sequence>
<evidence type="ECO:0000256" key="1">
    <source>
        <dbReference type="SAM" id="MobiDB-lite"/>
    </source>
</evidence>
<dbReference type="AlphaFoldDB" id="A0A6A3Q637"/>
<evidence type="ECO:0000313" key="3">
    <source>
        <dbReference type="Proteomes" id="UP000441208"/>
    </source>
</evidence>
<name>A0A6A3Q637_9STRA</name>
<reference evidence="2 3" key="1">
    <citation type="submission" date="2018-08" db="EMBL/GenBank/DDBJ databases">
        <title>Genomic investigation of the strawberry pathogen Phytophthora fragariae indicates pathogenicity is determined by transcriptional variation in three key races.</title>
        <authorList>
            <person name="Adams T.M."/>
            <person name="Armitage A.D."/>
            <person name="Sobczyk M.K."/>
            <person name="Bates H.J."/>
            <person name="Dunwell J.M."/>
            <person name="Nellist C.F."/>
            <person name="Harrison R.J."/>
        </authorList>
    </citation>
    <scope>NUCLEOTIDE SEQUENCE [LARGE SCALE GENOMIC DNA]</scope>
    <source>
        <strain evidence="2 3">NOV-71</strain>
    </source>
</reference>
<dbReference type="PANTHER" id="PTHR33793:SF2">
    <property type="entry name" value="AGGLUTININ-LIKE PROTEIN 6"/>
    <property type="match status" value="1"/>
</dbReference>
<protein>
    <recommendedName>
        <fullName evidence="4">ABC transporter family G domain-containing protein</fullName>
    </recommendedName>
</protein>
<dbReference type="GO" id="GO:0007155">
    <property type="term" value="P:cell adhesion"/>
    <property type="evidence" value="ECO:0007669"/>
    <property type="project" value="InterPro"/>
</dbReference>